<proteinExistence type="predicted"/>
<protein>
    <submittedName>
        <fullName evidence="1">Uncharacterized protein</fullName>
    </submittedName>
</protein>
<organism evidence="1 2">
    <name type="scientific">Dendrothele bispora (strain CBS 962.96)</name>
    <dbReference type="NCBI Taxonomy" id="1314807"/>
    <lineage>
        <taxon>Eukaryota</taxon>
        <taxon>Fungi</taxon>
        <taxon>Dikarya</taxon>
        <taxon>Basidiomycota</taxon>
        <taxon>Agaricomycotina</taxon>
        <taxon>Agaricomycetes</taxon>
        <taxon>Agaricomycetidae</taxon>
        <taxon>Agaricales</taxon>
        <taxon>Agaricales incertae sedis</taxon>
        <taxon>Dendrothele</taxon>
    </lineage>
</organism>
<keyword evidence="2" id="KW-1185">Reference proteome</keyword>
<name>A0A4S8MRA1_DENBC</name>
<evidence type="ECO:0000313" key="2">
    <source>
        <dbReference type="Proteomes" id="UP000297245"/>
    </source>
</evidence>
<gene>
    <name evidence="1" type="ORF">K435DRAFT_93369</name>
</gene>
<dbReference type="Proteomes" id="UP000297245">
    <property type="component" value="Unassembled WGS sequence"/>
</dbReference>
<reference evidence="1 2" key="1">
    <citation type="journal article" date="2019" name="Nat. Ecol. Evol.">
        <title>Megaphylogeny resolves global patterns of mushroom evolution.</title>
        <authorList>
            <person name="Varga T."/>
            <person name="Krizsan K."/>
            <person name="Foldi C."/>
            <person name="Dima B."/>
            <person name="Sanchez-Garcia M."/>
            <person name="Sanchez-Ramirez S."/>
            <person name="Szollosi G.J."/>
            <person name="Szarkandi J.G."/>
            <person name="Papp V."/>
            <person name="Albert L."/>
            <person name="Andreopoulos W."/>
            <person name="Angelini C."/>
            <person name="Antonin V."/>
            <person name="Barry K.W."/>
            <person name="Bougher N.L."/>
            <person name="Buchanan P."/>
            <person name="Buyck B."/>
            <person name="Bense V."/>
            <person name="Catcheside P."/>
            <person name="Chovatia M."/>
            <person name="Cooper J."/>
            <person name="Damon W."/>
            <person name="Desjardin D."/>
            <person name="Finy P."/>
            <person name="Geml J."/>
            <person name="Haridas S."/>
            <person name="Hughes K."/>
            <person name="Justo A."/>
            <person name="Karasinski D."/>
            <person name="Kautmanova I."/>
            <person name="Kiss B."/>
            <person name="Kocsube S."/>
            <person name="Kotiranta H."/>
            <person name="LaButti K.M."/>
            <person name="Lechner B.E."/>
            <person name="Liimatainen K."/>
            <person name="Lipzen A."/>
            <person name="Lukacs Z."/>
            <person name="Mihaltcheva S."/>
            <person name="Morgado L.N."/>
            <person name="Niskanen T."/>
            <person name="Noordeloos M.E."/>
            <person name="Ohm R.A."/>
            <person name="Ortiz-Santana B."/>
            <person name="Ovrebo C."/>
            <person name="Racz N."/>
            <person name="Riley R."/>
            <person name="Savchenko A."/>
            <person name="Shiryaev A."/>
            <person name="Soop K."/>
            <person name="Spirin V."/>
            <person name="Szebenyi C."/>
            <person name="Tomsovsky M."/>
            <person name="Tulloss R.E."/>
            <person name="Uehling J."/>
            <person name="Grigoriev I.V."/>
            <person name="Vagvolgyi C."/>
            <person name="Papp T."/>
            <person name="Martin F.M."/>
            <person name="Miettinen O."/>
            <person name="Hibbett D.S."/>
            <person name="Nagy L.G."/>
        </authorList>
    </citation>
    <scope>NUCLEOTIDE SEQUENCE [LARGE SCALE GENOMIC DNA]</scope>
    <source>
        <strain evidence="1 2">CBS 962.96</strain>
    </source>
</reference>
<sequence length="112" mass="12637">MSSFTSFSSKLPRNIRKLDLGNLNPRIANELSILAQLPHLRELTVRYNPYLDQPLGLKMNICASTSLISYPSLHPSNISNYPNFPGTNPFDIPRTMSRLIPDFSHILIIIVS</sequence>
<accession>A0A4S8MRA1</accession>
<evidence type="ECO:0000313" key="1">
    <source>
        <dbReference type="EMBL" id="THV05608.1"/>
    </source>
</evidence>
<dbReference type="EMBL" id="ML179048">
    <property type="protein sequence ID" value="THV05608.1"/>
    <property type="molecule type" value="Genomic_DNA"/>
</dbReference>
<dbReference type="AlphaFoldDB" id="A0A4S8MRA1"/>